<dbReference type="PANTHER" id="PTHR42831:SF1">
    <property type="entry name" value="FE-S PROTEIN MATURATION AUXILIARY FACTOR YITW"/>
    <property type="match status" value="1"/>
</dbReference>
<feature type="domain" description="MIP18 family-like" evidence="1">
    <location>
        <begin position="8"/>
        <end position="80"/>
    </location>
</feature>
<evidence type="ECO:0000313" key="3">
    <source>
        <dbReference type="Proteomes" id="UP001529423"/>
    </source>
</evidence>
<dbReference type="Gene3D" id="3.30.300.130">
    <property type="entry name" value="Fe-S cluster assembly (FSCA)"/>
    <property type="match status" value="1"/>
</dbReference>
<dbReference type="SUPFAM" id="SSF117916">
    <property type="entry name" value="Fe-S cluster assembly (FSCA) domain-like"/>
    <property type="match status" value="1"/>
</dbReference>
<dbReference type="EMBL" id="JAUDEO010000040">
    <property type="protein sequence ID" value="MDM8334309.1"/>
    <property type="molecule type" value="Genomic_DNA"/>
</dbReference>
<evidence type="ECO:0000313" key="2">
    <source>
        <dbReference type="EMBL" id="MDM8334309.1"/>
    </source>
</evidence>
<keyword evidence="3" id="KW-1185">Reference proteome</keyword>
<dbReference type="InterPro" id="IPR002744">
    <property type="entry name" value="MIP18-like"/>
</dbReference>
<comment type="caution">
    <text evidence="2">The sequence shown here is derived from an EMBL/GenBank/DDBJ whole genome shotgun (WGS) entry which is preliminary data.</text>
</comment>
<reference evidence="2" key="2">
    <citation type="submission" date="2023-06" db="EMBL/GenBank/DDBJ databases">
        <authorList>
            <person name="Zeman M."/>
            <person name="Kubasova T."/>
            <person name="Jahodarova E."/>
            <person name="Nykrynova M."/>
            <person name="Rychlik I."/>
        </authorList>
    </citation>
    <scope>NUCLEOTIDE SEQUENCE</scope>
    <source>
        <strain evidence="2">105_WCHN</strain>
    </source>
</reference>
<name>A0ABT7VNJ0_9LACO</name>
<accession>A0ABT7VNJ0</accession>
<dbReference type="Pfam" id="PF01883">
    <property type="entry name" value="FeS_assembly_P"/>
    <property type="match status" value="1"/>
</dbReference>
<dbReference type="PANTHER" id="PTHR42831">
    <property type="entry name" value="FE-S PROTEIN MATURATION AUXILIARY FACTOR YITW"/>
    <property type="match status" value="1"/>
</dbReference>
<sequence length="105" mass="11554">MRSPQAIRDDIINHLTTVIDPELGIDVVNLGLIYSLDLDEDGICLVKMTLTTMGCPLTDVLARDVSAAAKQVPEVKNVDVQFVWEPAWTPSRMSRAARLALGIHK</sequence>
<dbReference type="InterPro" id="IPR052339">
    <property type="entry name" value="Fe-S_Maturation_MIP18"/>
</dbReference>
<organism evidence="2 3">
    <name type="scientific">Limosilactobacillus panis</name>
    <dbReference type="NCBI Taxonomy" id="47493"/>
    <lineage>
        <taxon>Bacteria</taxon>
        <taxon>Bacillati</taxon>
        <taxon>Bacillota</taxon>
        <taxon>Bacilli</taxon>
        <taxon>Lactobacillales</taxon>
        <taxon>Lactobacillaceae</taxon>
        <taxon>Limosilactobacillus</taxon>
    </lineage>
</organism>
<dbReference type="Proteomes" id="UP001529423">
    <property type="component" value="Unassembled WGS sequence"/>
</dbReference>
<evidence type="ECO:0000259" key="1">
    <source>
        <dbReference type="Pfam" id="PF01883"/>
    </source>
</evidence>
<gene>
    <name evidence="2" type="ORF">QUW46_06970</name>
</gene>
<reference evidence="2" key="1">
    <citation type="submission" date="2023-06" db="EMBL/GenBank/DDBJ databases">
        <title>Identification and characterization of horizontal gene transfer across gut microbiota members of farm animals based on homology search.</title>
        <authorList>
            <person name="Schwarzerova J."/>
            <person name="Nykrynova M."/>
            <person name="Jureckova K."/>
            <person name="Cejkova D."/>
            <person name="Rychlik I."/>
        </authorList>
    </citation>
    <scope>NUCLEOTIDE SEQUENCE</scope>
    <source>
        <strain evidence="2">105_WCHN</strain>
    </source>
</reference>
<proteinExistence type="predicted"/>
<protein>
    <submittedName>
        <fullName evidence="2">Metal-sulfur cluster assembly factor</fullName>
    </submittedName>
</protein>
<dbReference type="InterPro" id="IPR034904">
    <property type="entry name" value="FSCA_dom_sf"/>
</dbReference>
<dbReference type="RefSeq" id="WP_289560746.1">
    <property type="nucleotide sequence ID" value="NZ_JAUDEO010000040.1"/>
</dbReference>